<protein>
    <submittedName>
        <fullName evidence="1">Uncharacterized protein</fullName>
    </submittedName>
</protein>
<gene>
    <name evidence="1" type="ORF">YALI1_D08693g</name>
</gene>
<dbReference type="VEuPathDB" id="FungiDB:YALI1_D08693g"/>
<dbReference type="RefSeq" id="XP_068138738.1">
    <property type="nucleotide sequence ID" value="XM_068282637.1"/>
</dbReference>
<accession>A0A1D8NDI0</accession>
<organism evidence="1 2">
    <name type="scientific">Yarrowia lipolytica</name>
    <name type="common">Candida lipolytica</name>
    <dbReference type="NCBI Taxonomy" id="4952"/>
    <lineage>
        <taxon>Eukaryota</taxon>
        <taxon>Fungi</taxon>
        <taxon>Dikarya</taxon>
        <taxon>Ascomycota</taxon>
        <taxon>Saccharomycotina</taxon>
        <taxon>Dipodascomycetes</taxon>
        <taxon>Dipodascales</taxon>
        <taxon>Dipodascales incertae sedis</taxon>
        <taxon>Yarrowia</taxon>
    </lineage>
</organism>
<dbReference type="Proteomes" id="UP000182444">
    <property type="component" value="Chromosome 1D"/>
</dbReference>
<dbReference type="GeneID" id="94583252"/>
<dbReference type="EMBL" id="CP017556">
    <property type="protein sequence ID" value="AOW03689.1"/>
    <property type="molecule type" value="Genomic_DNA"/>
</dbReference>
<evidence type="ECO:0000313" key="1">
    <source>
        <dbReference type="EMBL" id="AOW03689.1"/>
    </source>
</evidence>
<evidence type="ECO:0000313" key="2">
    <source>
        <dbReference type="Proteomes" id="UP000182444"/>
    </source>
</evidence>
<sequence length="119" mass="13967">MRYHFHLTPPRLITAPFQLINSTNAVIDSLDRLYADFWRPESFSTENFGDEKWRRDRHEDFDLRDRTNKEIPRLGSPHTIAPNQCTGQGLHGLATDYVCLKDTLWEHELKQGLAKECRV</sequence>
<reference evidence="1 2" key="1">
    <citation type="journal article" date="2016" name="PLoS ONE">
        <title>Sequence Assembly of Yarrowia lipolytica Strain W29/CLIB89 Shows Transposable Element Diversity.</title>
        <authorList>
            <person name="Magnan C."/>
            <person name="Yu J."/>
            <person name="Chang I."/>
            <person name="Jahn E."/>
            <person name="Kanomata Y."/>
            <person name="Wu J."/>
            <person name="Zeller M."/>
            <person name="Oakes M."/>
            <person name="Baldi P."/>
            <person name="Sandmeyer S."/>
        </authorList>
    </citation>
    <scope>NUCLEOTIDE SEQUENCE [LARGE SCALE GENOMIC DNA]</scope>
    <source>
        <strain evidence="2">CLIB89(W29)</strain>
    </source>
</reference>
<proteinExistence type="predicted"/>
<name>A0A1D8NDI0_YARLL</name>
<dbReference type="AlphaFoldDB" id="A0A1D8NDI0"/>